<dbReference type="EMBL" id="AP024480">
    <property type="protein sequence ID" value="BCS82352.1"/>
    <property type="molecule type" value="Genomic_DNA"/>
</dbReference>
<organism evidence="1 2">
    <name type="scientific">Caldicellulosiruptor diazotrophicus</name>
    <dbReference type="NCBI Taxonomy" id="2806205"/>
    <lineage>
        <taxon>Bacteria</taxon>
        <taxon>Bacillati</taxon>
        <taxon>Bacillota</taxon>
        <taxon>Bacillota incertae sedis</taxon>
        <taxon>Caldicellulosiruptorales</taxon>
        <taxon>Caldicellulosiruptoraceae</taxon>
        <taxon>Caldicellulosiruptor</taxon>
    </lineage>
</organism>
<keyword evidence="2" id="KW-1185">Reference proteome</keyword>
<gene>
    <name evidence="1" type="ORF">CaldiYA01_23120</name>
</gene>
<evidence type="ECO:0000313" key="2">
    <source>
        <dbReference type="Proteomes" id="UP000663623"/>
    </source>
</evidence>
<proteinExistence type="predicted"/>
<accession>A0ABM7NQG9</accession>
<dbReference type="Proteomes" id="UP000663623">
    <property type="component" value="Chromosome"/>
</dbReference>
<reference evidence="1 2" key="1">
    <citation type="submission" date="2021-02" db="EMBL/GenBank/DDBJ databases">
        <title>Nitrogen-fixing ability and nitrogen fixation related genes of thermophilic fermentative bacteria in the genus Caldicellulosiruptor.</title>
        <authorList>
            <person name="Chen Y."/>
            <person name="Nishihara A."/>
            <person name="Haruta S."/>
        </authorList>
    </citation>
    <scope>NUCLEOTIDE SEQUENCE [LARGE SCALE GENOMIC DNA]</scope>
    <source>
        <strain evidence="1 2">YA01</strain>
    </source>
</reference>
<name>A0ABM7NQG9_9FIRM</name>
<dbReference type="RefSeq" id="WP_207179888.1">
    <property type="nucleotide sequence ID" value="NZ_AP024480.1"/>
</dbReference>
<sequence>MFKGVDSQGSASVVIVHRKNGGLWYRTYSGMVIKQDPSKLRSDSVSITLDSYSYLVKLDQNGSVLKYDPATNMSPSVNVFITGKLTDNLGTNGADPYYEGLVTTRNDVTSYATIINYFKITHKDPETNKNCKGKCIKNTSTNWRSAA</sequence>
<evidence type="ECO:0000313" key="1">
    <source>
        <dbReference type="EMBL" id="BCS82352.1"/>
    </source>
</evidence>
<protein>
    <submittedName>
        <fullName evidence="1">Uncharacterized protein</fullName>
    </submittedName>
</protein>